<protein>
    <recommendedName>
        <fullName evidence="5 14">Homoserine dehydrogenase</fullName>
        <ecNumber evidence="4 14">1.1.1.3</ecNumber>
    </recommendedName>
</protein>
<dbReference type="PANTHER" id="PTHR43331">
    <property type="entry name" value="HOMOSERINE DEHYDROGENASE"/>
    <property type="match status" value="1"/>
</dbReference>
<keyword evidence="9" id="KW-0915">Sodium</keyword>
<keyword evidence="13 14" id="KW-0521">NADP</keyword>
<feature type="domain" description="Homoserine dehydrogenase catalytic" evidence="16">
    <location>
        <begin position="160"/>
        <end position="337"/>
    </location>
</feature>
<gene>
    <name evidence="18" type="ORF">ADN00_14070</name>
</gene>
<dbReference type="UniPathway" id="UPA00050">
    <property type="reaction ID" value="UER00063"/>
</dbReference>
<evidence type="ECO:0000256" key="14">
    <source>
        <dbReference type="RuleBase" id="RU000579"/>
    </source>
</evidence>
<dbReference type="AlphaFoldDB" id="A0A0P6XYA0"/>
<evidence type="ECO:0000313" key="19">
    <source>
        <dbReference type="Proteomes" id="UP000050417"/>
    </source>
</evidence>
<dbReference type="GO" id="GO:0050661">
    <property type="term" value="F:NADP binding"/>
    <property type="evidence" value="ECO:0007669"/>
    <property type="project" value="InterPro"/>
</dbReference>
<feature type="active site" description="Proton donor" evidence="12">
    <location>
        <position position="227"/>
    </location>
</feature>
<dbReference type="Proteomes" id="UP000050417">
    <property type="component" value="Unassembled WGS sequence"/>
</dbReference>
<evidence type="ECO:0000256" key="1">
    <source>
        <dbReference type="ARBA" id="ARBA00005056"/>
    </source>
</evidence>
<dbReference type="GO" id="GO:0004412">
    <property type="term" value="F:homoserine dehydrogenase activity"/>
    <property type="evidence" value="ECO:0007669"/>
    <property type="project" value="UniProtKB-EC"/>
</dbReference>
<dbReference type="Gene3D" id="3.30.360.10">
    <property type="entry name" value="Dihydrodipicolinate Reductase, domain 2"/>
    <property type="match status" value="1"/>
</dbReference>
<comment type="pathway">
    <text evidence="2 14">Amino-acid biosynthesis; L-methionine biosynthesis via de novo pathway; L-homoserine from L-aspartate: step 3/3.</text>
</comment>
<evidence type="ECO:0000256" key="11">
    <source>
        <dbReference type="ARBA" id="ARBA00048841"/>
    </source>
</evidence>
<keyword evidence="19" id="KW-1185">Reference proteome</keyword>
<evidence type="ECO:0000256" key="6">
    <source>
        <dbReference type="ARBA" id="ARBA00022605"/>
    </source>
</evidence>
<evidence type="ECO:0000259" key="17">
    <source>
        <dbReference type="Pfam" id="PF03447"/>
    </source>
</evidence>
<dbReference type="InterPro" id="IPR019811">
    <property type="entry name" value="HDH_CS"/>
</dbReference>
<feature type="binding site" evidence="13">
    <location>
        <position position="128"/>
    </location>
    <ligand>
        <name>NADPH</name>
        <dbReference type="ChEBI" id="CHEBI:57783"/>
    </ligand>
</feature>
<evidence type="ECO:0000256" key="15">
    <source>
        <dbReference type="RuleBase" id="RU004171"/>
    </source>
</evidence>
<evidence type="ECO:0000256" key="12">
    <source>
        <dbReference type="PIRSR" id="PIRSR036497-1"/>
    </source>
</evidence>
<organism evidence="18 19">
    <name type="scientific">Ornatilinea apprima</name>
    <dbReference type="NCBI Taxonomy" id="1134406"/>
    <lineage>
        <taxon>Bacteria</taxon>
        <taxon>Bacillati</taxon>
        <taxon>Chloroflexota</taxon>
        <taxon>Anaerolineae</taxon>
        <taxon>Anaerolineales</taxon>
        <taxon>Anaerolineaceae</taxon>
        <taxon>Ornatilinea</taxon>
    </lineage>
</organism>
<keyword evidence="10 14" id="KW-0486">Methionine biosynthesis</keyword>
<sequence>MRTYSIVLIGFGNVGQGLAQILAERSQELAERFGVEYKITAVCDLLKGSVFDPAGLSPAALLQAAAQGQPLSSLPAAHTGWDAQRTLQECGADILCEMSYTDLKTGQPAINHVETALKAGMHVVTTNKGPIALDYPRLAALAQERGLELGVEGTVMSGTPALRLGSELLAGAGIRKIQGIFNGTTNYILTRMAAGDSYTAALAEAQRLGFAEADPTGDVEGFDAAGKVVILANLLMGAHITMQDVDRQGITALTPTDIEQAESQGQRWKLIGSLEKKDDRLTASVQPTRVAHSHPLAGVSGATNAITYTTDLLGDVTLIGPGAGRLETGYALLEDMLAIHRRQSN</sequence>
<evidence type="ECO:0000259" key="16">
    <source>
        <dbReference type="Pfam" id="PF00742"/>
    </source>
</evidence>
<dbReference type="RefSeq" id="WP_075063663.1">
    <property type="nucleotide sequence ID" value="NZ_LGCL01000033.1"/>
</dbReference>
<evidence type="ECO:0000256" key="8">
    <source>
        <dbReference type="ARBA" id="ARBA00023002"/>
    </source>
</evidence>
<keyword evidence="7 14" id="KW-0791">Threonine biosynthesis</keyword>
<keyword evidence="8 14" id="KW-0560">Oxidoreductase</keyword>
<dbReference type="PROSITE" id="PS01042">
    <property type="entry name" value="HOMOSER_DHGENASE"/>
    <property type="match status" value="1"/>
</dbReference>
<evidence type="ECO:0000256" key="13">
    <source>
        <dbReference type="PIRSR" id="PIRSR036497-2"/>
    </source>
</evidence>
<evidence type="ECO:0000256" key="7">
    <source>
        <dbReference type="ARBA" id="ARBA00022697"/>
    </source>
</evidence>
<evidence type="ECO:0000256" key="2">
    <source>
        <dbReference type="ARBA" id="ARBA00005062"/>
    </source>
</evidence>
<accession>A0A0P6XYA0</accession>
<name>A0A0P6XYA0_9CHLR</name>
<feature type="binding site" evidence="13">
    <location>
        <begin position="10"/>
        <end position="15"/>
    </location>
    <ligand>
        <name>NADP(+)</name>
        <dbReference type="ChEBI" id="CHEBI:58349"/>
    </ligand>
</feature>
<dbReference type="InterPro" id="IPR036291">
    <property type="entry name" value="NAD(P)-bd_dom_sf"/>
</dbReference>
<dbReference type="InterPro" id="IPR022697">
    <property type="entry name" value="HDH_short"/>
</dbReference>
<comment type="pathway">
    <text evidence="1 14">Amino-acid biosynthesis; L-threonine biosynthesis; L-threonine from L-aspartate: step 3/5.</text>
</comment>
<dbReference type="SUPFAM" id="SSF51735">
    <property type="entry name" value="NAD(P)-binding Rossmann-fold domains"/>
    <property type="match status" value="1"/>
</dbReference>
<evidence type="ECO:0000256" key="5">
    <source>
        <dbReference type="ARBA" id="ARBA00013376"/>
    </source>
</evidence>
<dbReference type="Pfam" id="PF03447">
    <property type="entry name" value="NAD_binding_3"/>
    <property type="match status" value="1"/>
</dbReference>
<evidence type="ECO:0000256" key="9">
    <source>
        <dbReference type="ARBA" id="ARBA00023053"/>
    </source>
</evidence>
<evidence type="ECO:0000256" key="10">
    <source>
        <dbReference type="ARBA" id="ARBA00023167"/>
    </source>
</evidence>
<dbReference type="PANTHER" id="PTHR43331:SF1">
    <property type="entry name" value="HOMOSERINE DEHYDROGENASE"/>
    <property type="match status" value="1"/>
</dbReference>
<dbReference type="GO" id="GO:0009088">
    <property type="term" value="P:threonine biosynthetic process"/>
    <property type="evidence" value="ECO:0007669"/>
    <property type="project" value="UniProtKB-UniPathway"/>
</dbReference>
<dbReference type="InterPro" id="IPR005106">
    <property type="entry name" value="Asp/hSer_DH_NAD-bd"/>
</dbReference>
<dbReference type="NCBIfam" id="NF004976">
    <property type="entry name" value="PRK06349.1"/>
    <property type="match status" value="1"/>
</dbReference>
<dbReference type="PATRIC" id="fig|1134406.4.peg.1914"/>
<dbReference type="UniPathway" id="UPA00051">
    <property type="reaction ID" value="UER00465"/>
</dbReference>
<dbReference type="PIRSF" id="PIRSF036497">
    <property type="entry name" value="HDH_short"/>
    <property type="match status" value="1"/>
</dbReference>
<proteinExistence type="inferred from homology"/>
<evidence type="ECO:0000256" key="3">
    <source>
        <dbReference type="ARBA" id="ARBA00006753"/>
    </source>
</evidence>
<dbReference type="FunFam" id="3.30.360.10:FF:000005">
    <property type="entry name" value="Homoserine dehydrogenase"/>
    <property type="match status" value="1"/>
</dbReference>
<feature type="binding site" evidence="13">
    <location>
        <position position="212"/>
    </location>
    <ligand>
        <name>L-homoserine</name>
        <dbReference type="ChEBI" id="CHEBI:57476"/>
    </ligand>
</feature>
<dbReference type="Gene3D" id="3.40.50.720">
    <property type="entry name" value="NAD(P)-binding Rossmann-like Domain"/>
    <property type="match status" value="1"/>
</dbReference>
<evidence type="ECO:0000313" key="18">
    <source>
        <dbReference type="EMBL" id="KPL74124.1"/>
    </source>
</evidence>
<evidence type="ECO:0000256" key="4">
    <source>
        <dbReference type="ARBA" id="ARBA00013213"/>
    </source>
</evidence>
<dbReference type="OrthoDB" id="9808167at2"/>
<dbReference type="EC" id="1.1.1.3" evidence="4 14"/>
<dbReference type="Pfam" id="PF00742">
    <property type="entry name" value="Homoserine_dh"/>
    <property type="match status" value="1"/>
</dbReference>
<dbReference type="InterPro" id="IPR001342">
    <property type="entry name" value="HDH_cat"/>
</dbReference>
<dbReference type="GO" id="GO:0009086">
    <property type="term" value="P:methionine biosynthetic process"/>
    <property type="evidence" value="ECO:0007669"/>
    <property type="project" value="UniProtKB-KW"/>
</dbReference>
<dbReference type="SUPFAM" id="SSF55347">
    <property type="entry name" value="Glyceraldehyde-3-phosphate dehydrogenase-like, C-terminal domain"/>
    <property type="match status" value="1"/>
</dbReference>
<comment type="catalytic activity">
    <reaction evidence="11">
        <text>L-homoserine + NADP(+) = L-aspartate 4-semialdehyde + NADPH + H(+)</text>
        <dbReference type="Rhea" id="RHEA:15761"/>
        <dbReference type="ChEBI" id="CHEBI:15378"/>
        <dbReference type="ChEBI" id="CHEBI:57476"/>
        <dbReference type="ChEBI" id="CHEBI:57783"/>
        <dbReference type="ChEBI" id="CHEBI:58349"/>
        <dbReference type="ChEBI" id="CHEBI:537519"/>
        <dbReference type="EC" id="1.1.1.3"/>
    </reaction>
    <physiologicalReaction direction="right-to-left" evidence="11">
        <dbReference type="Rhea" id="RHEA:15763"/>
    </physiologicalReaction>
</comment>
<dbReference type="NCBIfam" id="NF004912">
    <property type="entry name" value="PRK06270.1"/>
    <property type="match status" value="1"/>
</dbReference>
<dbReference type="EMBL" id="LGCL01000033">
    <property type="protein sequence ID" value="KPL74124.1"/>
    <property type="molecule type" value="Genomic_DNA"/>
</dbReference>
<keyword evidence="6 14" id="KW-0028">Amino-acid biosynthesis</keyword>
<feature type="domain" description="Aspartate/homoserine dehydrogenase NAD-binding" evidence="17">
    <location>
        <begin position="10"/>
        <end position="149"/>
    </location>
</feature>
<dbReference type="STRING" id="1134406.ADN00_14070"/>
<comment type="caution">
    <text evidence="18">The sequence shown here is derived from an EMBL/GenBank/DDBJ whole genome shotgun (WGS) entry which is preliminary data.</text>
</comment>
<comment type="similarity">
    <text evidence="3 15">Belongs to the homoserine dehydrogenase family.</text>
</comment>
<reference evidence="18 19" key="1">
    <citation type="submission" date="2015-07" db="EMBL/GenBank/DDBJ databases">
        <title>Genome sequence of Ornatilinea apprima DSM 23815.</title>
        <authorList>
            <person name="Hemp J."/>
            <person name="Ward L.M."/>
            <person name="Pace L.A."/>
            <person name="Fischer W.W."/>
        </authorList>
    </citation>
    <scope>NUCLEOTIDE SEQUENCE [LARGE SCALE GENOMIC DNA]</scope>
    <source>
        <strain evidence="18 19">P3M-1</strain>
    </source>
</reference>